<keyword evidence="7" id="KW-0378">Hydrolase</keyword>
<evidence type="ECO:0000256" key="8">
    <source>
        <dbReference type="ARBA" id="ARBA00022824"/>
    </source>
</evidence>
<keyword evidence="8" id="KW-0256">Endoplasmic reticulum</keyword>
<evidence type="ECO:0000256" key="13">
    <source>
        <dbReference type="SAM" id="Phobius"/>
    </source>
</evidence>
<name>A0A918VM77_9ACTN</name>
<feature type="transmembrane region" description="Helical" evidence="13">
    <location>
        <begin position="75"/>
        <end position="93"/>
    </location>
</feature>
<evidence type="ECO:0000256" key="10">
    <source>
        <dbReference type="ARBA" id="ARBA00023098"/>
    </source>
</evidence>
<feature type="compositionally biased region" description="Basic and acidic residues" evidence="12">
    <location>
        <begin position="226"/>
        <end position="249"/>
    </location>
</feature>
<reference evidence="14" key="1">
    <citation type="journal article" date="2014" name="Int. J. Syst. Evol. Microbiol.">
        <title>Complete genome sequence of Corynebacterium casei LMG S-19264T (=DSM 44701T), isolated from a smear-ripened cheese.</title>
        <authorList>
            <consortium name="US DOE Joint Genome Institute (JGI-PGF)"/>
            <person name="Walter F."/>
            <person name="Albersmeier A."/>
            <person name="Kalinowski J."/>
            <person name="Ruckert C."/>
        </authorList>
    </citation>
    <scope>NUCLEOTIDE SEQUENCE</scope>
    <source>
        <strain evidence="14">JCM 5016</strain>
    </source>
</reference>
<organism evidence="14 15">
    <name type="scientific">Streptomyces echinoruber</name>
    <dbReference type="NCBI Taxonomy" id="68898"/>
    <lineage>
        <taxon>Bacteria</taxon>
        <taxon>Bacillati</taxon>
        <taxon>Actinomycetota</taxon>
        <taxon>Actinomycetes</taxon>
        <taxon>Kitasatosporales</taxon>
        <taxon>Streptomycetaceae</taxon>
        <taxon>Streptomyces</taxon>
    </lineage>
</organism>
<proteinExistence type="inferred from homology"/>
<dbReference type="InterPro" id="IPR012506">
    <property type="entry name" value="TMEM86B-like"/>
</dbReference>
<evidence type="ECO:0000256" key="6">
    <source>
        <dbReference type="ARBA" id="ARBA00022692"/>
    </source>
</evidence>
<dbReference type="GO" id="GO:0006629">
    <property type="term" value="P:lipid metabolic process"/>
    <property type="evidence" value="ECO:0007669"/>
    <property type="project" value="UniProtKB-KW"/>
</dbReference>
<dbReference type="GO" id="GO:0016020">
    <property type="term" value="C:membrane"/>
    <property type="evidence" value="ECO:0007669"/>
    <property type="project" value="InterPro"/>
</dbReference>
<keyword evidence="15" id="KW-1185">Reference proteome</keyword>
<evidence type="ECO:0000313" key="15">
    <source>
        <dbReference type="Proteomes" id="UP000623010"/>
    </source>
</evidence>
<evidence type="ECO:0000256" key="3">
    <source>
        <dbReference type="ARBA" id="ARBA00007375"/>
    </source>
</evidence>
<evidence type="ECO:0000256" key="7">
    <source>
        <dbReference type="ARBA" id="ARBA00022801"/>
    </source>
</evidence>
<feature type="transmembrane region" description="Helical" evidence="13">
    <location>
        <begin position="190"/>
        <end position="208"/>
    </location>
</feature>
<dbReference type="GO" id="GO:0005737">
    <property type="term" value="C:cytoplasm"/>
    <property type="evidence" value="ECO:0007669"/>
    <property type="project" value="UniProtKB-SubCell"/>
</dbReference>
<dbReference type="PANTHER" id="PTHR31885">
    <property type="entry name" value="GH04784P"/>
    <property type="match status" value="1"/>
</dbReference>
<keyword evidence="11 13" id="KW-0472">Membrane</keyword>
<dbReference type="EMBL" id="BMWH01000034">
    <property type="protein sequence ID" value="GHA12556.1"/>
    <property type="molecule type" value="Genomic_DNA"/>
</dbReference>
<dbReference type="Proteomes" id="UP000623010">
    <property type="component" value="Unassembled WGS sequence"/>
</dbReference>
<comment type="subunit">
    <text evidence="4">Homodimer.</text>
</comment>
<keyword evidence="9 13" id="KW-1133">Transmembrane helix</keyword>
<feature type="compositionally biased region" description="Low complexity" evidence="12">
    <location>
        <begin position="254"/>
        <end position="263"/>
    </location>
</feature>
<dbReference type="PANTHER" id="PTHR31885:SF7">
    <property type="entry name" value="LYSOPLASMALOGENASE"/>
    <property type="match status" value="1"/>
</dbReference>
<evidence type="ECO:0000256" key="9">
    <source>
        <dbReference type="ARBA" id="ARBA00022989"/>
    </source>
</evidence>
<evidence type="ECO:0000256" key="2">
    <source>
        <dbReference type="ARBA" id="ARBA00004496"/>
    </source>
</evidence>
<dbReference type="GO" id="GO:0016787">
    <property type="term" value="F:hydrolase activity"/>
    <property type="evidence" value="ECO:0007669"/>
    <property type="project" value="UniProtKB-KW"/>
</dbReference>
<dbReference type="RefSeq" id="WP_190060585.1">
    <property type="nucleotide sequence ID" value="NZ_BMWH01000034.1"/>
</dbReference>
<comment type="similarity">
    <text evidence="3">Belongs to the TMEM86 family.</text>
</comment>
<feature type="transmembrane region" description="Helical" evidence="13">
    <location>
        <begin position="160"/>
        <end position="178"/>
    </location>
</feature>
<feature type="transmembrane region" description="Helical" evidence="13">
    <location>
        <begin position="135"/>
        <end position="153"/>
    </location>
</feature>
<keyword evidence="10" id="KW-0443">Lipid metabolism</keyword>
<feature type="region of interest" description="Disordered" evidence="12">
    <location>
        <begin position="226"/>
        <end position="281"/>
    </location>
</feature>
<keyword evidence="5" id="KW-0963">Cytoplasm</keyword>
<accession>A0A918VM77</accession>
<evidence type="ECO:0000256" key="5">
    <source>
        <dbReference type="ARBA" id="ARBA00022490"/>
    </source>
</evidence>
<evidence type="ECO:0000256" key="12">
    <source>
        <dbReference type="SAM" id="MobiDB-lite"/>
    </source>
</evidence>
<comment type="subcellular location">
    <subcellularLocation>
        <location evidence="2">Cytoplasm</location>
    </subcellularLocation>
    <subcellularLocation>
        <location evidence="1">Endoplasmic reticulum membrane</location>
        <topology evidence="1">Multi-pass membrane protein</topology>
    </subcellularLocation>
</comment>
<feature type="transmembrane region" description="Helical" evidence="13">
    <location>
        <begin position="113"/>
        <end position="129"/>
    </location>
</feature>
<protein>
    <recommendedName>
        <fullName evidence="16">Lysoplasmalogenase</fullName>
    </recommendedName>
</protein>
<evidence type="ECO:0000256" key="11">
    <source>
        <dbReference type="ARBA" id="ARBA00023136"/>
    </source>
</evidence>
<gene>
    <name evidence="14" type="ORF">GCM10010389_59390</name>
</gene>
<evidence type="ECO:0000256" key="1">
    <source>
        <dbReference type="ARBA" id="ARBA00004477"/>
    </source>
</evidence>
<evidence type="ECO:0000256" key="4">
    <source>
        <dbReference type="ARBA" id="ARBA00011738"/>
    </source>
</evidence>
<sequence length="281" mass="28749">MRTPRLLLTAYGLAGAADLACLAAGAGTGHAVVKPLLMPLLAAAAAGFRAPRPLLAALLCGWGGDVLLLTDGTPGFLAGMACFAAGHVCYLLLFRAHGTAAGAPHPRGRRLLAPAYAAALAAAVTLLWPDLPVGLRVPVAAYGVLLTTMAYGAAVRLGAVAGAGGALFVLSDTLIAAGLADWPRPPRPDFWIMLTYVAAQFLLVTGALRGGTAPPAARHEEVGEAREVHEVHEAREVPEVAEAAGRDGFTRGGAAAAPSAARTPRPPRPARRPPRAREGTR</sequence>
<evidence type="ECO:0000313" key="14">
    <source>
        <dbReference type="EMBL" id="GHA12556.1"/>
    </source>
</evidence>
<evidence type="ECO:0008006" key="16">
    <source>
        <dbReference type="Google" id="ProtNLM"/>
    </source>
</evidence>
<keyword evidence="6 13" id="KW-0812">Transmembrane</keyword>
<dbReference type="AlphaFoldDB" id="A0A918VM77"/>
<dbReference type="Pfam" id="PF07947">
    <property type="entry name" value="YhhN"/>
    <property type="match status" value="1"/>
</dbReference>
<reference evidence="14" key="2">
    <citation type="submission" date="2020-09" db="EMBL/GenBank/DDBJ databases">
        <authorList>
            <person name="Sun Q."/>
            <person name="Ohkuma M."/>
        </authorList>
    </citation>
    <scope>NUCLEOTIDE SEQUENCE</scope>
    <source>
        <strain evidence="14">JCM 5016</strain>
    </source>
</reference>
<comment type="caution">
    <text evidence="14">The sequence shown here is derived from an EMBL/GenBank/DDBJ whole genome shotgun (WGS) entry which is preliminary data.</text>
</comment>